<evidence type="ECO:0000256" key="8">
    <source>
        <dbReference type="PIRSR" id="PIRSR005091-3"/>
    </source>
</evidence>
<reference evidence="12 13" key="1">
    <citation type="journal article" date="2017" name="Infect. Genet. Evol.">
        <title>Comparative genome analysis of fish pathogen Flavobacterium columnare reveals extensive sequence diversity within the species.</title>
        <authorList>
            <person name="Kayansamruaj P."/>
            <person name="Dong H.T."/>
            <person name="Hirono I."/>
            <person name="Kondo H."/>
            <person name="Senapin S."/>
            <person name="Rodkhum C."/>
        </authorList>
    </citation>
    <scope>NUCLEOTIDE SEQUENCE [LARGE SCALE GENOMIC DNA]</scope>
    <source>
        <strain evidence="12 13">1215</strain>
    </source>
</reference>
<evidence type="ECO:0000256" key="7">
    <source>
        <dbReference type="PIRSR" id="PIRSR005091-2"/>
    </source>
</evidence>
<keyword evidence="7" id="KW-0479">Metal-binding</keyword>
<evidence type="ECO:0000256" key="2">
    <source>
        <dbReference type="ARBA" id="ARBA00022475"/>
    </source>
</evidence>
<dbReference type="PANTHER" id="PTHR47371:SF3">
    <property type="entry name" value="PHOSPHOGLYCEROL TRANSFERASE I"/>
    <property type="match status" value="1"/>
</dbReference>
<feature type="modified residue" description="3-oxoalanine (Ser)" evidence="9">
    <location>
        <position position="325"/>
    </location>
</feature>
<evidence type="ECO:0000313" key="13">
    <source>
        <dbReference type="Proteomes" id="UP000197768"/>
    </source>
</evidence>
<evidence type="ECO:0000256" key="1">
    <source>
        <dbReference type="ARBA" id="ARBA00004651"/>
    </source>
</evidence>
<feature type="transmembrane region" description="Helical" evidence="10">
    <location>
        <begin position="55"/>
        <end position="79"/>
    </location>
</feature>
<keyword evidence="2" id="KW-1003">Cell membrane</keyword>
<dbReference type="PIRSF" id="PIRSF005091">
    <property type="entry name" value="Mmb_sulf_HI1246"/>
    <property type="match status" value="1"/>
</dbReference>
<dbReference type="InterPro" id="IPR017850">
    <property type="entry name" value="Alkaline_phosphatase_core_sf"/>
</dbReference>
<dbReference type="Gene3D" id="3.40.720.10">
    <property type="entry name" value="Alkaline Phosphatase, subunit A"/>
    <property type="match status" value="1"/>
</dbReference>
<gene>
    <name evidence="12" type="ORF">BWK59_11145</name>
</gene>
<dbReference type="InterPro" id="IPR012160">
    <property type="entry name" value="LtaS-like"/>
</dbReference>
<evidence type="ECO:0000256" key="9">
    <source>
        <dbReference type="PIRSR" id="PIRSR600917-52"/>
    </source>
</evidence>
<proteinExistence type="predicted"/>
<feature type="binding site" evidence="8">
    <location>
        <position position="495"/>
    </location>
    <ligand>
        <name>Mn(2+)</name>
        <dbReference type="ChEBI" id="CHEBI:29035"/>
    </ligand>
</feature>
<feature type="domain" description="Sulfatase N-terminal" evidence="11">
    <location>
        <begin position="271"/>
        <end position="547"/>
    </location>
</feature>
<dbReference type="CDD" id="cd16015">
    <property type="entry name" value="LTA_synthase"/>
    <property type="match status" value="1"/>
</dbReference>
<dbReference type="InterPro" id="IPR000917">
    <property type="entry name" value="Sulfatase_N"/>
</dbReference>
<comment type="caution">
    <text evidence="12">The sequence shown here is derived from an EMBL/GenBank/DDBJ whole genome shotgun (WGS) entry which is preliminary data.</text>
</comment>
<feature type="binding site" evidence="8">
    <location>
        <position position="494"/>
    </location>
    <ligand>
        <name>Mn(2+)</name>
        <dbReference type="ChEBI" id="CHEBI:29035"/>
    </ligand>
</feature>
<keyword evidence="7" id="KW-0464">Manganese</keyword>
<keyword evidence="4 10" id="KW-1133">Transmembrane helix</keyword>
<dbReference type="GO" id="GO:0005886">
    <property type="term" value="C:plasma membrane"/>
    <property type="evidence" value="ECO:0007669"/>
    <property type="project" value="UniProtKB-SubCell"/>
</dbReference>
<dbReference type="Proteomes" id="UP000197768">
    <property type="component" value="Unassembled WGS sequence"/>
</dbReference>
<feature type="transmembrane region" description="Helical" evidence="10">
    <location>
        <begin position="91"/>
        <end position="114"/>
    </location>
</feature>
<evidence type="ECO:0000256" key="10">
    <source>
        <dbReference type="SAM" id="Phobius"/>
    </source>
</evidence>
<dbReference type="GO" id="GO:0046872">
    <property type="term" value="F:metal ion binding"/>
    <property type="evidence" value="ECO:0007669"/>
    <property type="project" value="UniProtKB-KW"/>
</dbReference>
<organism evidence="12 13">
    <name type="scientific">Flavobacterium davisii</name>
    <dbReference type="NCBI Taxonomy" id="2906077"/>
    <lineage>
        <taxon>Bacteria</taxon>
        <taxon>Pseudomonadati</taxon>
        <taxon>Bacteroidota</taxon>
        <taxon>Flavobacteriia</taxon>
        <taxon>Flavobacteriales</taxon>
        <taxon>Flavobacteriaceae</taxon>
        <taxon>Flavobacterium</taxon>
    </lineage>
</organism>
<evidence type="ECO:0000259" key="11">
    <source>
        <dbReference type="Pfam" id="PF00884"/>
    </source>
</evidence>
<keyword evidence="5 10" id="KW-0472">Membrane</keyword>
<dbReference type="Pfam" id="PF00884">
    <property type="entry name" value="Sulfatase"/>
    <property type="match status" value="1"/>
</dbReference>
<feature type="transmembrane region" description="Helical" evidence="10">
    <location>
        <begin position="12"/>
        <end position="34"/>
    </location>
</feature>
<protein>
    <submittedName>
        <fullName evidence="12">Sulfatase</fullName>
    </submittedName>
</protein>
<accession>A0A246GID6</accession>
<feature type="active site" evidence="6">
    <location>
        <position position="325"/>
    </location>
</feature>
<dbReference type="AlphaFoldDB" id="A0A246GID6"/>
<feature type="transmembrane region" description="Helical" evidence="10">
    <location>
        <begin position="177"/>
        <end position="196"/>
    </location>
</feature>
<evidence type="ECO:0000256" key="5">
    <source>
        <dbReference type="ARBA" id="ARBA00023136"/>
    </source>
</evidence>
<sequence length="640" mass="74683">MIKNIRVQEYKALAYRILLVYTFYSLVRVLFTLFNLKFLKIDSLEQFFKLAFHGLIFDTTAILYVNSLFILLSIFPLWINTNKGYQKLLFYVYFITNLIAYATNFIDFIYYKYIYSRTTIAILDIAKHESNKGNMFFRFIVSYWYVYLLFFITAFIWIKLYKLVKVQEEKVQHNWKYFLTSKIGVIIILILSIGGIRGDFKKSTRPINLIDANQYVSKPQHADIILNTPFALIRTFRTTTFQKVNYTINDTILNSQIQPIKQYHNYNPSKPNIVVFITESFGREYWGCMNKNTRIPHFKSYTPFLDELAKESLIFTNAYANGSKSIHGMSSVIAGIPSFRDAFTSSPYPNQKIQSLVSCLKELGYDTSFFHGAPNGSMGFFGFGNILGFDHYYGKTEFNDDTQHDGVWGIWDEPFMQFMKKTLDQKKTPFFSTIFTVSSHEPYIVPKKYEGKFPKGTIPIHQCVGYTDYAFKRFFEEAKKQPWFKNTLFIITADHTNLTAYPEYDKIVNRQAVPILIYKPDGSLKGENNDFAQQIDIYPTVLDMIGYSKPFRSWGRSLASKTNISPFTINFNGNSYQLQRGNYICTFDGNQGIHFYDKNDKALEKELTIKPNQEMLETAEICKALIKDYFDRIIDKKLAQ</sequence>
<name>A0A246GID6_9FLAO</name>
<dbReference type="EMBL" id="MTCZ01000130">
    <property type="protein sequence ID" value="OWP83319.1"/>
    <property type="molecule type" value="Genomic_DNA"/>
</dbReference>
<comment type="PTM">
    <text evidence="9">The conversion to 3-oxoalanine (also known as C-formylglycine, FGly), of a serine or cysteine residue in prokaryotes and of a cysteine residue in eukaryotes, is critical for catalytic activity.</text>
</comment>
<dbReference type="RefSeq" id="WP_088393909.1">
    <property type="nucleotide sequence ID" value="NZ_MTCZ01000130.1"/>
</dbReference>
<dbReference type="PANTHER" id="PTHR47371">
    <property type="entry name" value="LIPOTEICHOIC ACID SYNTHASE"/>
    <property type="match status" value="1"/>
</dbReference>
<evidence type="ECO:0000256" key="3">
    <source>
        <dbReference type="ARBA" id="ARBA00022692"/>
    </source>
</evidence>
<evidence type="ECO:0000256" key="4">
    <source>
        <dbReference type="ARBA" id="ARBA00022989"/>
    </source>
</evidence>
<evidence type="ECO:0000313" key="12">
    <source>
        <dbReference type="EMBL" id="OWP83319.1"/>
    </source>
</evidence>
<feature type="binding site" evidence="8">
    <location>
        <position position="279"/>
    </location>
    <ligand>
        <name>Mn(2+)</name>
        <dbReference type="ChEBI" id="CHEBI:29035"/>
    </ligand>
</feature>
<evidence type="ECO:0000256" key="6">
    <source>
        <dbReference type="PIRSR" id="PIRSR005091-1"/>
    </source>
</evidence>
<dbReference type="InterPro" id="IPR050448">
    <property type="entry name" value="OpgB/LTA_synthase_biosynth"/>
</dbReference>
<comment type="subcellular location">
    <subcellularLocation>
        <location evidence="1">Cell membrane</location>
        <topology evidence="1">Multi-pass membrane protein</topology>
    </subcellularLocation>
</comment>
<keyword evidence="3 10" id="KW-0812">Transmembrane</keyword>
<feature type="transmembrane region" description="Helical" evidence="10">
    <location>
        <begin position="135"/>
        <end position="157"/>
    </location>
</feature>
<dbReference type="SUPFAM" id="SSF53649">
    <property type="entry name" value="Alkaline phosphatase-like"/>
    <property type="match status" value="1"/>
</dbReference>
<feature type="binding site" evidence="7">
    <location>
        <position position="440"/>
    </location>
    <ligand>
        <name>substrate</name>
    </ligand>
</feature>